<evidence type="ECO:0000313" key="3">
    <source>
        <dbReference type="Proteomes" id="UP001165089"/>
    </source>
</evidence>
<protein>
    <submittedName>
        <fullName evidence="2">Uncharacterized protein</fullName>
    </submittedName>
</protein>
<gene>
    <name evidence="2" type="ORF">GETHPA_26540</name>
</gene>
<keyword evidence="3" id="KW-1185">Reference proteome</keyword>
<name>A0ABQ5Q9K9_9BACT</name>
<dbReference type="EMBL" id="BSDD01000005">
    <property type="protein sequence ID" value="GLH71121.1"/>
    <property type="molecule type" value="Genomic_DNA"/>
</dbReference>
<dbReference type="Proteomes" id="UP001165089">
    <property type="component" value="Unassembled WGS sequence"/>
</dbReference>
<dbReference type="RefSeq" id="WP_285727049.1">
    <property type="nucleotide sequence ID" value="NZ_BSDD01000005.1"/>
</dbReference>
<accession>A0ABQ5Q9K9</accession>
<proteinExistence type="predicted"/>
<comment type="caution">
    <text evidence="2">The sequence shown here is derived from an EMBL/GenBank/DDBJ whole genome shotgun (WGS) entry which is preliminary data.</text>
</comment>
<feature type="region of interest" description="Disordered" evidence="1">
    <location>
        <begin position="222"/>
        <end position="246"/>
    </location>
</feature>
<organism evidence="2 3">
    <name type="scientific">Geothrix rubra</name>
    <dbReference type="NCBI Taxonomy" id="2927977"/>
    <lineage>
        <taxon>Bacteria</taxon>
        <taxon>Pseudomonadati</taxon>
        <taxon>Acidobacteriota</taxon>
        <taxon>Holophagae</taxon>
        <taxon>Holophagales</taxon>
        <taxon>Holophagaceae</taxon>
        <taxon>Geothrix</taxon>
    </lineage>
</organism>
<reference evidence="2 3" key="1">
    <citation type="journal article" date="2023" name="Antonie Van Leeuwenhoek">
        <title>Mesoterricola silvestris gen. nov., sp. nov., Mesoterricola sediminis sp. nov., Geothrix oryzae sp. nov., Geothrix edaphica sp. nov., Geothrix rubra sp. nov., and Geothrix limicola sp. nov., six novel members of Acidobacteriota isolated from soils.</title>
        <authorList>
            <person name="Itoh H."/>
            <person name="Sugisawa Y."/>
            <person name="Mise K."/>
            <person name="Xu Z."/>
            <person name="Kuniyasu M."/>
            <person name="Ushijima N."/>
            <person name="Kawano K."/>
            <person name="Kobayashi E."/>
            <person name="Shiratori Y."/>
            <person name="Masuda Y."/>
            <person name="Senoo K."/>
        </authorList>
    </citation>
    <scope>NUCLEOTIDE SEQUENCE [LARGE SCALE GENOMIC DNA]</scope>
    <source>
        <strain evidence="2 3">Red803</strain>
    </source>
</reference>
<evidence type="ECO:0000313" key="2">
    <source>
        <dbReference type="EMBL" id="GLH71121.1"/>
    </source>
</evidence>
<sequence>MTLRLLSLLLLGTLLRADALGDLRDALARLDSQSPVKASVEYQFWSRQGDDKQPIVTEGRAAATVEDGPQGLRMSWAPDLLKAAAREAQAQATDPEAKAATRQALEGLRALTVRDALHGSEALLRTLDQAQLVEAREDTWQGRPARLLRLKISPRLSRQDRKYVKEMEASAQVWLGADGLPLAAETQVHLKGRAFLVISFEQQEREAFQFARSGGRLVVVQHTKESSGSGGGERGQRKSVVTLHLA</sequence>
<evidence type="ECO:0000256" key="1">
    <source>
        <dbReference type="SAM" id="MobiDB-lite"/>
    </source>
</evidence>